<reference evidence="1" key="1">
    <citation type="submission" date="2023-10" db="EMBL/GenBank/DDBJ databases">
        <title>Genome assembly of Pristionchus species.</title>
        <authorList>
            <person name="Yoshida K."/>
            <person name="Sommer R.J."/>
        </authorList>
    </citation>
    <scope>NUCLEOTIDE SEQUENCE</scope>
    <source>
        <strain evidence="1">RS0144</strain>
    </source>
</reference>
<feature type="non-terminal residue" evidence="1">
    <location>
        <position position="1"/>
    </location>
</feature>
<name>A0AAV5TRA9_9BILA</name>
<accession>A0AAV5TRA9</accession>
<dbReference type="Proteomes" id="UP001432027">
    <property type="component" value="Unassembled WGS sequence"/>
</dbReference>
<comment type="caution">
    <text evidence="1">The sequence shown here is derived from an EMBL/GenBank/DDBJ whole genome shotgun (WGS) entry which is preliminary data.</text>
</comment>
<proteinExistence type="predicted"/>
<sequence>CRITSISIDGQRFLFTLFSCVYQLTANRYFGLIGMGSILGPKGNNSIQVIQRHWIMPNNSLEKEECLGTRRDPG</sequence>
<gene>
    <name evidence="1" type="ORF">PENTCL1PPCAC_19076</name>
</gene>
<keyword evidence="2" id="KW-1185">Reference proteome</keyword>
<dbReference type="AlphaFoldDB" id="A0AAV5TRA9"/>
<evidence type="ECO:0000313" key="1">
    <source>
        <dbReference type="EMBL" id="GMS96901.1"/>
    </source>
</evidence>
<organism evidence="1 2">
    <name type="scientific">Pristionchus entomophagus</name>
    <dbReference type="NCBI Taxonomy" id="358040"/>
    <lineage>
        <taxon>Eukaryota</taxon>
        <taxon>Metazoa</taxon>
        <taxon>Ecdysozoa</taxon>
        <taxon>Nematoda</taxon>
        <taxon>Chromadorea</taxon>
        <taxon>Rhabditida</taxon>
        <taxon>Rhabditina</taxon>
        <taxon>Diplogasteromorpha</taxon>
        <taxon>Diplogasteroidea</taxon>
        <taxon>Neodiplogasteridae</taxon>
        <taxon>Pristionchus</taxon>
    </lineage>
</organism>
<protein>
    <submittedName>
        <fullName evidence="1">Uncharacterized protein</fullName>
    </submittedName>
</protein>
<evidence type="ECO:0000313" key="2">
    <source>
        <dbReference type="Proteomes" id="UP001432027"/>
    </source>
</evidence>
<dbReference type="EMBL" id="BTSX01000004">
    <property type="protein sequence ID" value="GMS96901.1"/>
    <property type="molecule type" value="Genomic_DNA"/>
</dbReference>